<evidence type="ECO:0000313" key="3">
    <source>
        <dbReference type="Proteomes" id="UP001139721"/>
    </source>
</evidence>
<keyword evidence="1" id="KW-0732">Signal</keyword>
<reference evidence="2" key="1">
    <citation type="submission" date="2021-11" db="EMBL/GenBank/DDBJ databases">
        <title>Legionella maioricencis sp. nov., a new species isolated from hot water samples in Mallorca.</title>
        <authorList>
            <person name="Crespi S."/>
            <person name="Drasar V."/>
            <person name="Salva-Serra F."/>
            <person name="Jaen-Luchoro D."/>
            <person name="Pineiro-Iglesias B."/>
            <person name="Aliaga F."/>
            <person name="Fernandez-Juarez V."/>
            <person name="Coll G."/>
            <person name="Moore E.R.B."/>
            <person name="Bennasar-Figueras A."/>
        </authorList>
    </citation>
    <scope>NUCLEOTIDE SEQUENCE</scope>
    <source>
        <strain evidence="2">HCPI-6</strain>
    </source>
</reference>
<dbReference type="AlphaFoldDB" id="A0A9X2D3B5"/>
<evidence type="ECO:0000313" key="2">
    <source>
        <dbReference type="EMBL" id="MCL9685651.1"/>
    </source>
</evidence>
<protein>
    <recommendedName>
        <fullName evidence="4">Zinc resistance-associated protein</fullName>
    </recommendedName>
</protein>
<sequence length="145" mass="16207">MAIKRFLLINTLAIALGASSLAAAQPSSEKIINLSAPPAHAHPHPFDGMLSQEQKAELQNYMKAMHQQMAPLLKEKSALRLQLMGKIATPGMQWEEISKLVDKINANNNQITTVFAKTQLQVFQKLGVLLPPPHKHHFKWQKRMG</sequence>
<evidence type="ECO:0000256" key="1">
    <source>
        <dbReference type="SAM" id="SignalP"/>
    </source>
</evidence>
<dbReference type="RefSeq" id="WP_250424529.1">
    <property type="nucleotide sequence ID" value="NZ_JAJKBJ010000032.1"/>
</dbReference>
<gene>
    <name evidence="2" type="ORF">LOX96_16240</name>
</gene>
<feature type="chain" id="PRO_5040987524" description="Zinc resistance-associated protein" evidence="1">
    <location>
        <begin position="25"/>
        <end position="145"/>
    </location>
</feature>
<name>A0A9X2D3B5_9GAMM</name>
<dbReference type="EMBL" id="JAJKBJ010000032">
    <property type="protein sequence ID" value="MCL9685651.1"/>
    <property type="molecule type" value="Genomic_DNA"/>
</dbReference>
<evidence type="ECO:0008006" key="4">
    <source>
        <dbReference type="Google" id="ProtNLM"/>
    </source>
</evidence>
<proteinExistence type="predicted"/>
<keyword evidence="3" id="KW-1185">Reference proteome</keyword>
<organism evidence="2 3">
    <name type="scientific">Legionella maioricensis</name>
    <dbReference type="NCBI Taxonomy" id="2896528"/>
    <lineage>
        <taxon>Bacteria</taxon>
        <taxon>Pseudomonadati</taxon>
        <taxon>Pseudomonadota</taxon>
        <taxon>Gammaproteobacteria</taxon>
        <taxon>Legionellales</taxon>
        <taxon>Legionellaceae</taxon>
        <taxon>Legionella</taxon>
    </lineage>
</organism>
<dbReference type="Gene3D" id="1.20.120.1490">
    <property type="match status" value="1"/>
</dbReference>
<feature type="signal peptide" evidence="1">
    <location>
        <begin position="1"/>
        <end position="24"/>
    </location>
</feature>
<accession>A0A9X2D3B5</accession>
<dbReference type="Proteomes" id="UP001139721">
    <property type="component" value="Unassembled WGS sequence"/>
</dbReference>
<comment type="caution">
    <text evidence="2">The sequence shown here is derived from an EMBL/GenBank/DDBJ whole genome shotgun (WGS) entry which is preliminary data.</text>
</comment>